<dbReference type="EMBL" id="JACIET010000001">
    <property type="protein sequence ID" value="MBB4010901.1"/>
    <property type="molecule type" value="Genomic_DNA"/>
</dbReference>
<dbReference type="PANTHER" id="PTHR35867">
    <property type="entry name" value="PROTEIN RSEC"/>
    <property type="match status" value="1"/>
</dbReference>
<accession>A0A840BBI3</accession>
<feature type="transmembrane region" description="Helical" evidence="1">
    <location>
        <begin position="75"/>
        <end position="99"/>
    </location>
</feature>
<keyword evidence="3" id="KW-1185">Reference proteome</keyword>
<evidence type="ECO:0000256" key="1">
    <source>
        <dbReference type="SAM" id="Phobius"/>
    </source>
</evidence>
<dbReference type="Proteomes" id="UP000561045">
    <property type="component" value="Unassembled WGS sequence"/>
</dbReference>
<dbReference type="InterPro" id="IPR007359">
    <property type="entry name" value="SigmaE_reg_RseC_MucC"/>
</dbReference>
<keyword evidence="1" id="KW-0472">Membrane</keyword>
<dbReference type="AlphaFoldDB" id="A0A840BBI3"/>
<dbReference type="Pfam" id="PF04246">
    <property type="entry name" value="RseC_MucC"/>
    <property type="match status" value="1"/>
</dbReference>
<proteinExistence type="predicted"/>
<gene>
    <name evidence="2" type="ORF">GGR36_000209</name>
</gene>
<evidence type="ECO:0000313" key="2">
    <source>
        <dbReference type="EMBL" id="MBB4010901.1"/>
    </source>
</evidence>
<organism evidence="2 3">
    <name type="scientific">Niveibacterium umoris</name>
    <dbReference type="NCBI Taxonomy" id="1193620"/>
    <lineage>
        <taxon>Bacteria</taxon>
        <taxon>Pseudomonadati</taxon>
        <taxon>Pseudomonadota</taxon>
        <taxon>Betaproteobacteria</taxon>
        <taxon>Rhodocyclales</taxon>
        <taxon>Rhodocyclaceae</taxon>
        <taxon>Niveibacterium</taxon>
    </lineage>
</organism>
<evidence type="ECO:0000313" key="3">
    <source>
        <dbReference type="Proteomes" id="UP000561045"/>
    </source>
</evidence>
<reference evidence="2 3" key="1">
    <citation type="submission" date="2020-08" db="EMBL/GenBank/DDBJ databases">
        <title>Genomic Encyclopedia of Type Strains, Phase IV (KMG-IV): sequencing the most valuable type-strain genomes for metagenomic binning, comparative biology and taxonomic classification.</title>
        <authorList>
            <person name="Goeker M."/>
        </authorList>
    </citation>
    <scope>NUCLEOTIDE SEQUENCE [LARGE SCALE GENOMIC DNA]</scope>
    <source>
        <strain evidence="2 3">DSM 106739</strain>
    </source>
</reference>
<keyword evidence="1" id="KW-1133">Transmembrane helix</keyword>
<sequence>MTTRKAIVLRVEGGAAIVKVGAEGGCGRCNETGGCGSDVLGKIFGGRCTTYAVESDAALQAGDEVEVVVNPRAPLLAAGVAYGLPLAGMLLGAVIGSIAANDAGAVAGALTGCVAGALLAKMLAKRWVAQFNVQVVASSPEALSGRAT</sequence>
<comment type="caution">
    <text evidence="2">The sequence shown here is derived from an EMBL/GenBank/DDBJ whole genome shotgun (WGS) entry which is preliminary data.</text>
</comment>
<dbReference type="PANTHER" id="PTHR35867:SF1">
    <property type="entry name" value="PROTEIN RSEC"/>
    <property type="match status" value="1"/>
</dbReference>
<name>A0A840BBI3_9RHOO</name>
<feature type="transmembrane region" description="Helical" evidence="1">
    <location>
        <begin position="105"/>
        <end position="124"/>
    </location>
</feature>
<keyword evidence="1" id="KW-0812">Transmembrane</keyword>
<protein>
    <submittedName>
        <fullName evidence="2">Sigma-E factor negative regulatory protein RseC</fullName>
    </submittedName>
</protein>
<dbReference type="InterPro" id="IPR026268">
    <property type="entry name" value="RseC"/>
</dbReference>
<dbReference type="PIRSF" id="PIRSF004923">
    <property type="entry name" value="RseC"/>
    <property type="match status" value="1"/>
</dbReference>
<dbReference type="RefSeq" id="WP_183630949.1">
    <property type="nucleotide sequence ID" value="NZ_BAABLE010000011.1"/>
</dbReference>